<feature type="transmembrane region" description="Helical" evidence="1">
    <location>
        <begin position="338"/>
        <end position="361"/>
    </location>
</feature>
<reference evidence="2" key="2">
    <citation type="submission" date="2024-10" db="UniProtKB">
        <authorList>
            <consortium name="EnsemblProtists"/>
        </authorList>
    </citation>
    <scope>IDENTIFICATION</scope>
</reference>
<accession>A0A0D3I1J0</accession>
<dbReference type="EnsemblProtists" id="EOD05125">
    <property type="protein sequence ID" value="EOD05125"/>
    <property type="gene ID" value="EMIHUDRAFT_220219"/>
</dbReference>
<dbReference type="HOGENOM" id="CLU_397643_0_0_1"/>
<dbReference type="Proteomes" id="UP000013827">
    <property type="component" value="Unassembled WGS sequence"/>
</dbReference>
<sequence length="693" mass="75252">MRFVITGYCDSRSDLDKLEYVAESRTAWNDDSPIYRDTSLGASYVGYDTEELAWVVTKWSDAWAVTKRSDVYARFNSDDASSPPLGTAAWEVDCGGLSYTEHNLTLAPSQPPPPPTPPLPPEVKAVLSMCVVATRRYLPDADSLLQQLIGPWWSLYGFVRPQLSVASADGCDLPNFDSINQSKRICSKPDSLTEPCESGALLRILPKTSKATSQVVVGTSGSSSLVGSEGEAGRTAAYSVTVLDFVDLAKGSQSWLSRFCGNFMSVVCSNATAADDQIQCGNFARAICYPSEGLAGGYLDISVFNAASEERQETSMAALRVLDPEWSVDSPPWSSIDVIWMLLWLLPVFVPALLLPAGAVARSRAFRRAKPLLELEGALSEIEVEQKQSRFDEPAVRKAVRQARWLAFTLLLLALALVPWLTAVAALAAVLPLARKTSCEVWITSRASRRYWLSVASVSGLIYGAWLIASWSLIGTGEYEYLWRIGSLSEDRVFVSTCRQLLHSSPDDTVDSTGGYFLYEYRGKVCSVLAHMLTPRNIPFIAWTLLAQGCVSLLVAGLSLLLLLKSAGPKAIPGGRRLASSGWCGAANVDGLLTLATERTADRFAGSAKELVTGQPEAGYEAATGLYGIIGYSEHFLHDRMREGTAAIVQEAEALGDPVVLENLRYILHAPAGSSDLSFQHGWLRDRAPDDTS</sequence>
<evidence type="ECO:0000256" key="1">
    <source>
        <dbReference type="SAM" id="Phobius"/>
    </source>
</evidence>
<keyword evidence="1" id="KW-0812">Transmembrane</keyword>
<keyword evidence="1" id="KW-1133">Transmembrane helix</keyword>
<dbReference type="GeneID" id="17251284"/>
<organism evidence="2 3">
    <name type="scientific">Emiliania huxleyi (strain CCMP1516)</name>
    <dbReference type="NCBI Taxonomy" id="280463"/>
    <lineage>
        <taxon>Eukaryota</taxon>
        <taxon>Haptista</taxon>
        <taxon>Haptophyta</taxon>
        <taxon>Prymnesiophyceae</taxon>
        <taxon>Isochrysidales</taxon>
        <taxon>Noelaerhabdaceae</taxon>
        <taxon>Emiliania</taxon>
    </lineage>
</organism>
<feature type="transmembrane region" description="Helical" evidence="1">
    <location>
        <begin position="451"/>
        <end position="474"/>
    </location>
</feature>
<keyword evidence="3" id="KW-1185">Reference proteome</keyword>
<dbReference type="RefSeq" id="XP_005757554.1">
    <property type="nucleotide sequence ID" value="XM_005757497.1"/>
</dbReference>
<protein>
    <submittedName>
        <fullName evidence="2">Uncharacterized protein</fullName>
    </submittedName>
</protein>
<feature type="transmembrane region" description="Helical" evidence="1">
    <location>
        <begin position="540"/>
        <end position="564"/>
    </location>
</feature>
<name>A0A0D3I1J0_EMIH1</name>
<dbReference type="PaxDb" id="2903-EOD05125"/>
<dbReference type="KEGG" id="ehx:EMIHUDRAFT_220219"/>
<dbReference type="AlphaFoldDB" id="A0A0D3I1J0"/>
<evidence type="ECO:0000313" key="2">
    <source>
        <dbReference type="EnsemblProtists" id="EOD05125"/>
    </source>
</evidence>
<evidence type="ECO:0000313" key="3">
    <source>
        <dbReference type="Proteomes" id="UP000013827"/>
    </source>
</evidence>
<proteinExistence type="predicted"/>
<feature type="transmembrane region" description="Helical" evidence="1">
    <location>
        <begin position="405"/>
        <end position="431"/>
    </location>
</feature>
<reference evidence="3" key="1">
    <citation type="journal article" date="2013" name="Nature">
        <title>Pan genome of the phytoplankton Emiliania underpins its global distribution.</title>
        <authorList>
            <person name="Read B.A."/>
            <person name="Kegel J."/>
            <person name="Klute M.J."/>
            <person name="Kuo A."/>
            <person name="Lefebvre S.C."/>
            <person name="Maumus F."/>
            <person name="Mayer C."/>
            <person name="Miller J."/>
            <person name="Monier A."/>
            <person name="Salamov A."/>
            <person name="Young J."/>
            <person name="Aguilar M."/>
            <person name="Claverie J.M."/>
            <person name="Frickenhaus S."/>
            <person name="Gonzalez K."/>
            <person name="Herman E.K."/>
            <person name="Lin Y.C."/>
            <person name="Napier J."/>
            <person name="Ogata H."/>
            <person name="Sarno A.F."/>
            <person name="Shmutz J."/>
            <person name="Schroeder D."/>
            <person name="de Vargas C."/>
            <person name="Verret F."/>
            <person name="von Dassow P."/>
            <person name="Valentin K."/>
            <person name="Van de Peer Y."/>
            <person name="Wheeler G."/>
            <person name="Dacks J.B."/>
            <person name="Delwiche C.F."/>
            <person name="Dyhrman S.T."/>
            <person name="Glockner G."/>
            <person name="John U."/>
            <person name="Richards T."/>
            <person name="Worden A.Z."/>
            <person name="Zhang X."/>
            <person name="Grigoriev I.V."/>
            <person name="Allen A.E."/>
            <person name="Bidle K."/>
            <person name="Borodovsky M."/>
            <person name="Bowler C."/>
            <person name="Brownlee C."/>
            <person name="Cock J.M."/>
            <person name="Elias M."/>
            <person name="Gladyshev V.N."/>
            <person name="Groth M."/>
            <person name="Guda C."/>
            <person name="Hadaegh A."/>
            <person name="Iglesias-Rodriguez M.D."/>
            <person name="Jenkins J."/>
            <person name="Jones B.M."/>
            <person name="Lawson T."/>
            <person name="Leese F."/>
            <person name="Lindquist E."/>
            <person name="Lobanov A."/>
            <person name="Lomsadze A."/>
            <person name="Malik S.B."/>
            <person name="Marsh M.E."/>
            <person name="Mackinder L."/>
            <person name="Mock T."/>
            <person name="Mueller-Roeber B."/>
            <person name="Pagarete A."/>
            <person name="Parker M."/>
            <person name="Probert I."/>
            <person name="Quesneville H."/>
            <person name="Raines C."/>
            <person name="Rensing S.A."/>
            <person name="Riano-Pachon D.M."/>
            <person name="Richier S."/>
            <person name="Rokitta S."/>
            <person name="Shiraiwa Y."/>
            <person name="Soanes D.M."/>
            <person name="van der Giezen M."/>
            <person name="Wahlund T.M."/>
            <person name="Williams B."/>
            <person name="Wilson W."/>
            <person name="Wolfe G."/>
            <person name="Wurch L.L."/>
        </authorList>
    </citation>
    <scope>NUCLEOTIDE SEQUENCE</scope>
</reference>
<keyword evidence="1" id="KW-0472">Membrane</keyword>